<gene>
    <name evidence="2" type="ORF">SAMN04489708_13062</name>
</gene>
<feature type="chain" id="PRO_5011667537" description="Cellulose biosynthesis protein BcsS" evidence="1">
    <location>
        <begin position="27"/>
        <end position="268"/>
    </location>
</feature>
<dbReference type="Proteomes" id="UP000199317">
    <property type="component" value="Unassembled WGS sequence"/>
</dbReference>
<feature type="signal peptide" evidence="1">
    <location>
        <begin position="1"/>
        <end position="26"/>
    </location>
</feature>
<evidence type="ECO:0000313" key="2">
    <source>
        <dbReference type="EMBL" id="SDP83952.1"/>
    </source>
</evidence>
<keyword evidence="1" id="KW-0732">Signal</keyword>
<dbReference type="PROSITE" id="PS51257">
    <property type="entry name" value="PROKAR_LIPOPROTEIN"/>
    <property type="match status" value="1"/>
</dbReference>
<reference evidence="3" key="1">
    <citation type="submission" date="2016-10" db="EMBL/GenBank/DDBJ databases">
        <authorList>
            <person name="Varghese N."/>
            <person name="Submissions S."/>
        </authorList>
    </citation>
    <scope>NUCLEOTIDE SEQUENCE [LARGE SCALE GENOMIC DNA]</scope>
    <source>
        <strain evidence="3">DSM 17101</strain>
    </source>
</reference>
<dbReference type="Pfam" id="PF09694">
    <property type="entry name" value="Gcw_chp"/>
    <property type="match status" value="1"/>
</dbReference>
<evidence type="ECO:0000256" key="1">
    <source>
        <dbReference type="SAM" id="SignalP"/>
    </source>
</evidence>
<dbReference type="OrthoDB" id="9793561at2"/>
<dbReference type="NCBIfam" id="TIGR02001">
    <property type="entry name" value="gcw_chp"/>
    <property type="match status" value="1"/>
</dbReference>
<proteinExistence type="predicted"/>
<organism evidence="2 3">
    <name type="scientific">Paracidovorax cattleyae</name>
    <dbReference type="NCBI Taxonomy" id="80868"/>
    <lineage>
        <taxon>Bacteria</taxon>
        <taxon>Pseudomonadati</taxon>
        <taxon>Pseudomonadota</taxon>
        <taxon>Betaproteobacteria</taxon>
        <taxon>Burkholderiales</taxon>
        <taxon>Comamonadaceae</taxon>
        <taxon>Paracidovorax</taxon>
    </lineage>
</organism>
<dbReference type="InterPro" id="IPR010239">
    <property type="entry name" value="CHP02001"/>
</dbReference>
<name>A0A1H0VZV9_9BURK</name>
<evidence type="ECO:0000313" key="3">
    <source>
        <dbReference type="Proteomes" id="UP000199317"/>
    </source>
</evidence>
<sequence>MRLSQRFTLPLTLLAACLAVPPAARAQLTVNLTLTTNYKFRGQDQDMLDAGGFARAGAFKPAIQGGLDYAFGDSGWYVGNWNSSVHWQRGNSLESDIYGGWRTKAGPIDLDLGAMAYLYPGNRAGNTREVYASAGYSDETLGQFTLKYARAVSRDYFGYAGASSGSGLSGLGTGYASLAYSRELLTHLTLKAGVGYTRMSGDIRALGLPSYVDYQLGAAWDFGEGLSLTGAVQGATRGTAYAAATGPGDAGRYPPNRRRFIATLTRSF</sequence>
<dbReference type="AlphaFoldDB" id="A0A1H0VZV9"/>
<dbReference type="RefSeq" id="WP_092838214.1">
    <property type="nucleotide sequence ID" value="NZ_CP028290.1"/>
</dbReference>
<protein>
    <recommendedName>
        <fullName evidence="4">Cellulose biosynthesis protein BcsS</fullName>
    </recommendedName>
</protein>
<dbReference type="EMBL" id="FNJL01000030">
    <property type="protein sequence ID" value="SDP83952.1"/>
    <property type="molecule type" value="Genomic_DNA"/>
</dbReference>
<keyword evidence="3" id="KW-1185">Reference proteome</keyword>
<evidence type="ECO:0008006" key="4">
    <source>
        <dbReference type="Google" id="ProtNLM"/>
    </source>
</evidence>
<accession>A0A1H0VZV9</accession>